<accession>A0AAE0XYB0</accession>
<gene>
    <name evidence="2" type="ORF">RRG08_043070</name>
</gene>
<dbReference type="Proteomes" id="UP001283361">
    <property type="component" value="Unassembled WGS sequence"/>
</dbReference>
<sequence>MPSLYRIHSGSPAPAGRPPCSGAKLPALRGVKESTVLLSPAGRYEYLPQPPFDPEPGEANPSAGMVVASDSGGAPTGRRLPFTSVMERTHTTNHHGAGRKPARSPERIDTGAVKKSTKPRTCHSSSLPCTASGRGAAK</sequence>
<dbReference type="AlphaFoldDB" id="A0AAE0XYB0"/>
<reference evidence="2" key="1">
    <citation type="journal article" date="2023" name="G3 (Bethesda)">
        <title>A reference genome for the long-term kleptoplast-retaining sea slug Elysia crispata morphotype clarki.</title>
        <authorList>
            <person name="Eastman K.E."/>
            <person name="Pendleton A.L."/>
            <person name="Shaikh M.A."/>
            <person name="Suttiyut T."/>
            <person name="Ogas R."/>
            <person name="Tomko P."/>
            <person name="Gavelis G."/>
            <person name="Widhalm J.R."/>
            <person name="Wisecaver J.H."/>
        </authorList>
    </citation>
    <scope>NUCLEOTIDE SEQUENCE</scope>
    <source>
        <strain evidence="2">ECLA1</strain>
    </source>
</reference>
<protein>
    <submittedName>
        <fullName evidence="2">Uncharacterized protein</fullName>
    </submittedName>
</protein>
<evidence type="ECO:0000256" key="1">
    <source>
        <dbReference type="SAM" id="MobiDB-lite"/>
    </source>
</evidence>
<dbReference type="EMBL" id="JAWDGP010007329">
    <property type="protein sequence ID" value="KAK3725653.1"/>
    <property type="molecule type" value="Genomic_DNA"/>
</dbReference>
<feature type="compositionally biased region" description="Basic residues" evidence="1">
    <location>
        <begin position="91"/>
        <end position="102"/>
    </location>
</feature>
<feature type="region of interest" description="Disordered" evidence="1">
    <location>
        <begin position="1"/>
        <end position="26"/>
    </location>
</feature>
<organism evidence="2 3">
    <name type="scientific">Elysia crispata</name>
    <name type="common">lettuce slug</name>
    <dbReference type="NCBI Taxonomy" id="231223"/>
    <lineage>
        <taxon>Eukaryota</taxon>
        <taxon>Metazoa</taxon>
        <taxon>Spiralia</taxon>
        <taxon>Lophotrochozoa</taxon>
        <taxon>Mollusca</taxon>
        <taxon>Gastropoda</taxon>
        <taxon>Heterobranchia</taxon>
        <taxon>Euthyneura</taxon>
        <taxon>Panpulmonata</taxon>
        <taxon>Sacoglossa</taxon>
        <taxon>Placobranchoidea</taxon>
        <taxon>Plakobranchidae</taxon>
        <taxon>Elysia</taxon>
    </lineage>
</organism>
<feature type="region of interest" description="Disordered" evidence="1">
    <location>
        <begin position="47"/>
        <end position="138"/>
    </location>
</feature>
<keyword evidence="3" id="KW-1185">Reference proteome</keyword>
<proteinExistence type="predicted"/>
<name>A0AAE0XYB0_9GAST</name>
<evidence type="ECO:0000313" key="3">
    <source>
        <dbReference type="Proteomes" id="UP001283361"/>
    </source>
</evidence>
<comment type="caution">
    <text evidence="2">The sequence shown here is derived from an EMBL/GenBank/DDBJ whole genome shotgun (WGS) entry which is preliminary data.</text>
</comment>
<evidence type="ECO:0000313" key="2">
    <source>
        <dbReference type="EMBL" id="KAK3725653.1"/>
    </source>
</evidence>